<sequence>MTWFGNIKLLPFSMAIISSAMWMDQIFLSTLIATLSESILSQILGYSTSRSIWVALESMLTTQSCAHVMQLNYQLAISKTIMPTVIDYFQKMRNHGETSAVVSQPLDDSEMVSYILVGLGTEYDLSITSMTIRVDLLSLNELYGNVLAHEQRLEQLQVVVDLSFYSANLASRSPSTCGRRSCN</sequence>
<dbReference type="EMBL" id="CM018043">
    <property type="protein sequence ID" value="KAA8531008.1"/>
    <property type="molecule type" value="Genomic_DNA"/>
</dbReference>
<evidence type="ECO:0000313" key="2">
    <source>
        <dbReference type="Proteomes" id="UP000325577"/>
    </source>
</evidence>
<dbReference type="AlphaFoldDB" id="A0A5J5AL93"/>
<reference evidence="1 2" key="1">
    <citation type="submission" date="2019-09" db="EMBL/GenBank/DDBJ databases">
        <title>A chromosome-level genome assembly of the Chinese tupelo Nyssa sinensis.</title>
        <authorList>
            <person name="Yang X."/>
            <person name="Kang M."/>
            <person name="Yang Y."/>
            <person name="Xiong H."/>
            <person name="Wang M."/>
            <person name="Zhang Z."/>
            <person name="Wang Z."/>
            <person name="Wu H."/>
            <person name="Ma T."/>
            <person name="Liu J."/>
            <person name="Xi Z."/>
        </authorList>
    </citation>
    <scope>NUCLEOTIDE SEQUENCE [LARGE SCALE GENOMIC DNA]</scope>
    <source>
        <strain evidence="1">J267</strain>
        <tissue evidence="1">Leaf</tissue>
    </source>
</reference>
<dbReference type="Pfam" id="PF14223">
    <property type="entry name" value="Retrotran_gag_2"/>
    <property type="match status" value="1"/>
</dbReference>
<dbReference type="Proteomes" id="UP000325577">
    <property type="component" value="Linkage Group LG2"/>
</dbReference>
<name>A0A5J5AL93_9ASTE</name>
<dbReference type="PANTHER" id="PTHR47481">
    <property type="match status" value="1"/>
</dbReference>
<gene>
    <name evidence="1" type="ORF">F0562_005702</name>
</gene>
<accession>A0A5J5AL93</accession>
<organism evidence="1 2">
    <name type="scientific">Nyssa sinensis</name>
    <dbReference type="NCBI Taxonomy" id="561372"/>
    <lineage>
        <taxon>Eukaryota</taxon>
        <taxon>Viridiplantae</taxon>
        <taxon>Streptophyta</taxon>
        <taxon>Embryophyta</taxon>
        <taxon>Tracheophyta</taxon>
        <taxon>Spermatophyta</taxon>
        <taxon>Magnoliopsida</taxon>
        <taxon>eudicotyledons</taxon>
        <taxon>Gunneridae</taxon>
        <taxon>Pentapetalae</taxon>
        <taxon>asterids</taxon>
        <taxon>Cornales</taxon>
        <taxon>Nyssaceae</taxon>
        <taxon>Nyssa</taxon>
    </lineage>
</organism>
<protein>
    <submittedName>
        <fullName evidence="1">Uncharacterized protein</fullName>
    </submittedName>
</protein>
<proteinExistence type="predicted"/>
<evidence type="ECO:0000313" key="1">
    <source>
        <dbReference type="EMBL" id="KAA8531008.1"/>
    </source>
</evidence>
<keyword evidence="2" id="KW-1185">Reference proteome</keyword>
<dbReference type="OrthoDB" id="1912561at2759"/>
<dbReference type="PANTHER" id="PTHR47481:SF10">
    <property type="entry name" value="COPIA-LIKE POLYPROTEIN_RETROTRANSPOSON"/>
    <property type="match status" value="1"/>
</dbReference>